<gene>
    <name evidence="1" type="ORF">LDAN0322_LOCUS126</name>
</gene>
<proteinExistence type="predicted"/>
<dbReference type="EMBL" id="HBEU01000185">
    <property type="protein sequence ID" value="CAD8573982.1"/>
    <property type="molecule type" value="Transcribed_RNA"/>
</dbReference>
<reference evidence="1" key="1">
    <citation type="submission" date="2021-01" db="EMBL/GenBank/DDBJ databases">
        <authorList>
            <person name="Corre E."/>
            <person name="Pelletier E."/>
            <person name="Niang G."/>
            <person name="Scheremetjew M."/>
            <person name="Finn R."/>
            <person name="Kale V."/>
            <person name="Holt S."/>
            <person name="Cochrane G."/>
            <person name="Meng A."/>
            <person name="Brown T."/>
            <person name="Cohen L."/>
        </authorList>
    </citation>
    <scope>NUCLEOTIDE SEQUENCE</scope>
    <source>
        <strain evidence="1">B651</strain>
    </source>
</reference>
<dbReference type="AlphaFoldDB" id="A0A7S0K922"/>
<name>A0A7S0K922_9STRA</name>
<evidence type="ECO:0000313" key="1">
    <source>
        <dbReference type="EMBL" id="CAD8573982.1"/>
    </source>
</evidence>
<organism evidence="1">
    <name type="scientific">Leptocylindrus aporus</name>
    <dbReference type="NCBI Taxonomy" id="1398097"/>
    <lineage>
        <taxon>Eukaryota</taxon>
        <taxon>Sar</taxon>
        <taxon>Stramenopiles</taxon>
        <taxon>Ochrophyta</taxon>
        <taxon>Bacillariophyta</taxon>
        <taxon>Coscinodiscophyceae</taxon>
        <taxon>Chaetocerotophycidae</taxon>
        <taxon>Leptocylindrales</taxon>
        <taxon>Leptocylindraceae</taxon>
        <taxon>Leptocylindrus</taxon>
    </lineage>
</organism>
<accession>A0A7S0K922</accession>
<protein>
    <submittedName>
        <fullName evidence="1">Uncharacterized protein</fullName>
    </submittedName>
</protein>
<sequence>MNSQSIKALTEMEEILFPILREHDAVGLKDDDSLDVLDGAHFMELTNDQQKIVLVSYIDQVKRRYNLFFPVSKRYEGCTLPLHVMALEALNGIRTWQEFELMLSKLPPCMGKVGLMWEDSHNKKLPLHHVLPCAPRSTIELMLKIAPESARVRVPYIGMPLHVATYYGNVDAVELLVKHYPQGVFVRGICSHDPVYFASSMKQSSLMVNAIIRGLVRASLDNTDTLSDKYEMIISIISEVLMNTYDVEVGNHDFSKINYDGCNSKIESNEVSIRQDIFDYLQYCEDRNGGSVSDILLILYCFLEKDKRFLLELESSQHYLENLFGAHVSALTSSFDVELKLCRISERHKYLRSSTNIYFHDNS</sequence>